<keyword evidence="3" id="KW-1185">Reference proteome</keyword>
<dbReference type="EMBL" id="JAENIM010000008">
    <property type="protein sequence ID" value="MBK1789624.1"/>
    <property type="molecule type" value="Genomic_DNA"/>
</dbReference>
<evidence type="ECO:0000313" key="3">
    <source>
        <dbReference type="Proteomes" id="UP000624703"/>
    </source>
</evidence>
<dbReference type="InterPro" id="IPR031849">
    <property type="entry name" value="DUF5069"/>
</dbReference>
<dbReference type="RefSeq" id="WP_200309633.1">
    <property type="nucleotide sequence ID" value="NZ_JAENIM010000008.1"/>
</dbReference>
<feature type="domain" description="DUF5069" evidence="1">
    <location>
        <begin position="98"/>
        <end position="163"/>
    </location>
</feature>
<gene>
    <name evidence="2" type="ORF">JIN82_00500</name>
</gene>
<dbReference type="Pfam" id="PF16798">
    <property type="entry name" value="DUF5069"/>
    <property type="match status" value="1"/>
</dbReference>
<accession>A0A8J7M9X8</accession>
<dbReference type="Proteomes" id="UP000624703">
    <property type="component" value="Unassembled WGS sequence"/>
</dbReference>
<evidence type="ECO:0000259" key="1">
    <source>
        <dbReference type="Pfam" id="PF16798"/>
    </source>
</evidence>
<organism evidence="2 3">
    <name type="scientific">Persicirhabdus sediminis</name>
    <dbReference type="NCBI Taxonomy" id="454144"/>
    <lineage>
        <taxon>Bacteria</taxon>
        <taxon>Pseudomonadati</taxon>
        <taxon>Verrucomicrobiota</taxon>
        <taxon>Verrucomicrobiia</taxon>
        <taxon>Verrucomicrobiales</taxon>
        <taxon>Verrucomicrobiaceae</taxon>
        <taxon>Persicirhabdus</taxon>
    </lineage>
</organism>
<proteinExistence type="predicted"/>
<sequence length="170" mass="19156">MTWNDQFLELFDRCLQKYLSGNTDFTSYYTDNDLLFLESIGYKQREFFDFVEDFGDAGVPSMSTALLIAAVRRDFLTVVQDGTLSDKEITRDQLPGKSEQLDGIAYLPRIIAKAKAKLAGELDPDIMFSCGGDRRFLSANNLHPADFLRNVWAAGDDTQRIADYVKAASK</sequence>
<name>A0A8J7M9X8_9BACT</name>
<reference evidence="2" key="1">
    <citation type="submission" date="2021-01" db="EMBL/GenBank/DDBJ databases">
        <title>Modified the classification status of verrucomicrobia.</title>
        <authorList>
            <person name="Feng X."/>
        </authorList>
    </citation>
    <scope>NUCLEOTIDE SEQUENCE</scope>
    <source>
        <strain evidence="2">_KCTC 22039</strain>
    </source>
</reference>
<protein>
    <submittedName>
        <fullName evidence="2">DUF5069 domain-containing protein</fullName>
    </submittedName>
</protein>
<evidence type="ECO:0000313" key="2">
    <source>
        <dbReference type="EMBL" id="MBK1789624.1"/>
    </source>
</evidence>
<comment type="caution">
    <text evidence="2">The sequence shown here is derived from an EMBL/GenBank/DDBJ whole genome shotgun (WGS) entry which is preliminary data.</text>
</comment>
<dbReference type="AlphaFoldDB" id="A0A8J7M9X8"/>